<dbReference type="GO" id="GO:0005886">
    <property type="term" value="C:plasma membrane"/>
    <property type="evidence" value="ECO:0007669"/>
    <property type="project" value="UniProtKB-SubCell"/>
</dbReference>
<dbReference type="InterPro" id="IPR020846">
    <property type="entry name" value="MFS_dom"/>
</dbReference>
<evidence type="ECO:0000256" key="2">
    <source>
        <dbReference type="ARBA" id="ARBA00022475"/>
    </source>
</evidence>
<dbReference type="Proteomes" id="UP000481252">
    <property type="component" value="Unassembled WGS sequence"/>
</dbReference>
<feature type="transmembrane region" description="Helical" evidence="6">
    <location>
        <begin position="193"/>
        <end position="214"/>
    </location>
</feature>
<evidence type="ECO:0000256" key="3">
    <source>
        <dbReference type="ARBA" id="ARBA00022692"/>
    </source>
</evidence>
<evidence type="ECO:0000259" key="7">
    <source>
        <dbReference type="PROSITE" id="PS50850"/>
    </source>
</evidence>
<feature type="transmembrane region" description="Helical" evidence="6">
    <location>
        <begin position="139"/>
        <end position="159"/>
    </location>
</feature>
<dbReference type="PANTHER" id="PTHR43124:SF3">
    <property type="entry name" value="CHLORAMPHENICOL EFFLUX PUMP RV0191"/>
    <property type="match status" value="1"/>
</dbReference>
<dbReference type="Pfam" id="PF07690">
    <property type="entry name" value="MFS_1"/>
    <property type="match status" value="1"/>
</dbReference>
<dbReference type="AlphaFoldDB" id="A0A7C9VDC4"/>
<keyword evidence="2" id="KW-1003">Cell membrane</keyword>
<dbReference type="GO" id="GO:0022857">
    <property type="term" value="F:transmembrane transporter activity"/>
    <property type="evidence" value="ECO:0007669"/>
    <property type="project" value="InterPro"/>
</dbReference>
<evidence type="ECO:0000313" key="8">
    <source>
        <dbReference type="EMBL" id="NGN44626.1"/>
    </source>
</evidence>
<feature type="transmembrane region" description="Helical" evidence="6">
    <location>
        <begin position="278"/>
        <end position="295"/>
    </location>
</feature>
<name>A0A7C9VDC4_9HYPH</name>
<sequence length="377" mass="40739">MMDAILPQIAQEFDVTIGAVAFVATAYAFTYGAFQLVFGPLGDRYGKYRVILLACIGSAVTTYICAFAGSVMGIAGARLASGMMAAAIVPLAIAWVGDVVAAGERQHVLARFLSGQILGLLAGQIGGGVLGEYFGWRSAFLFIGTVYLFAVAGLIFEMISNSATRAPRDDRNASFWRTWDTFLRLTSRPVVRFVLITVAIDAFAMFGAFTYVGASLHYRFGFDFATIGLFLATYCLGGLFYVSQSRRLIGFLGPARLAFWGTVLVAVTYVTIALTPVSWVYLPAISVMGLGFYMLHNTLQTFATQMAPDARGSAVALFATCYFLAQAVGVYLAGMVIDLYGTTPVFLLAAVILMALGFILLWFMPAELKTDNRCKPR</sequence>
<feature type="transmembrane region" description="Helical" evidence="6">
    <location>
        <begin position="15"/>
        <end position="38"/>
    </location>
</feature>
<proteinExistence type="predicted"/>
<comment type="caution">
    <text evidence="8">The sequence shown here is derived from an EMBL/GenBank/DDBJ whole genome shotgun (WGS) entry which is preliminary data.</text>
</comment>
<keyword evidence="4 6" id="KW-1133">Transmembrane helix</keyword>
<feature type="transmembrane region" description="Helical" evidence="6">
    <location>
        <begin position="50"/>
        <end position="75"/>
    </location>
</feature>
<dbReference type="SUPFAM" id="SSF103473">
    <property type="entry name" value="MFS general substrate transporter"/>
    <property type="match status" value="1"/>
</dbReference>
<dbReference type="Gene3D" id="1.20.1250.20">
    <property type="entry name" value="MFS general substrate transporter like domains"/>
    <property type="match status" value="1"/>
</dbReference>
<dbReference type="InterPro" id="IPR011701">
    <property type="entry name" value="MFS"/>
</dbReference>
<dbReference type="PROSITE" id="PS50850">
    <property type="entry name" value="MFS"/>
    <property type="match status" value="1"/>
</dbReference>
<protein>
    <submittedName>
        <fullName evidence="8">MFS transporter</fullName>
    </submittedName>
</protein>
<evidence type="ECO:0000256" key="6">
    <source>
        <dbReference type="SAM" id="Phobius"/>
    </source>
</evidence>
<feature type="transmembrane region" description="Helical" evidence="6">
    <location>
        <begin position="108"/>
        <end position="127"/>
    </location>
</feature>
<dbReference type="CDD" id="cd17324">
    <property type="entry name" value="MFS_NepI_like"/>
    <property type="match status" value="1"/>
</dbReference>
<keyword evidence="5 6" id="KW-0472">Membrane</keyword>
<feature type="domain" description="Major facilitator superfamily (MFS) profile" evidence="7">
    <location>
        <begin position="1"/>
        <end position="369"/>
    </location>
</feature>
<dbReference type="InterPro" id="IPR036259">
    <property type="entry name" value="MFS_trans_sf"/>
</dbReference>
<feature type="transmembrane region" description="Helical" evidence="6">
    <location>
        <begin position="81"/>
        <end position="101"/>
    </location>
</feature>
<dbReference type="InterPro" id="IPR050189">
    <property type="entry name" value="MFS_Efflux_Transporters"/>
</dbReference>
<comment type="subcellular location">
    <subcellularLocation>
        <location evidence="1">Cell membrane</location>
        <topology evidence="1">Multi-pass membrane protein</topology>
    </subcellularLocation>
</comment>
<evidence type="ECO:0000256" key="1">
    <source>
        <dbReference type="ARBA" id="ARBA00004651"/>
    </source>
</evidence>
<feature type="transmembrane region" description="Helical" evidence="6">
    <location>
        <begin position="220"/>
        <end position="242"/>
    </location>
</feature>
<evidence type="ECO:0000256" key="5">
    <source>
        <dbReference type="ARBA" id="ARBA00023136"/>
    </source>
</evidence>
<dbReference type="EMBL" id="JAAKZG010000017">
    <property type="protein sequence ID" value="NGN44626.1"/>
    <property type="molecule type" value="Genomic_DNA"/>
</dbReference>
<feature type="transmembrane region" description="Helical" evidence="6">
    <location>
        <begin position="254"/>
        <end position="272"/>
    </location>
</feature>
<gene>
    <name evidence="8" type="ORF">G6N74_26555</name>
</gene>
<organism evidence="8 9">
    <name type="scientific">Mesorhizobium zhangyense</name>
    <dbReference type="NCBI Taxonomy" id="1776730"/>
    <lineage>
        <taxon>Bacteria</taxon>
        <taxon>Pseudomonadati</taxon>
        <taxon>Pseudomonadota</taxon>
        <taxon>Alphaproteobacteria</taxon>
        <taxon>Hyphomicrobiales</taxon>
        <taxon>Phyllobacteriaceae</taxon>
        <taxon>Mesorhizobium</taxon>
    </lineage>
</organism>
<feature type="transmembrane region" description="Helical" evidence="6">
    <location>
        <begin position="343"/>
        <end position="363"/>
    </location>
</feature>
<keyword evidence="9" id="KW-1185">Reference proteome</keyword>
<reference evidence="8 9" key="1">
    <citation type="submission" date="2020-02" db="EMBL/GenBank/DDBJ databases">
        <title>Genome sequence of the type strain CGMCC 1.15528 of Mesorhizobium zhangyense.</title>
        <authorList>
            <person name="Gao J."/>
            <person name="Sun J."/>
        </authorList>
    </citation>
    <scope>NUCLEOTIDE SEQUENCE [LARGE SCALE GENOMIC DNA]</scope>
    <source>
        <strain evidence="8 9">CGMCC 1.15528</strain>
    </source>
</reference>
<evidence type="ECO:0000256" key="4">
    <source>
        <dbReference type="ARBA" id="ARBA00022989"/>
    </source>
</evidence>
<keyword evidence="3 6" id="KW-0812">Transmembrane</keyword>
<dbReference type="PANTHER" id="PTHR43124">
    <property type="entry name" value="PURINE EFFLUX PUMP PBUE"/>
    <property type="match status" value="1"/>
</dbReference>
<evidence type="ECO:0000313" key="9">
    <source>
        <dbReference type="Proteomes" id="UP000481252"/>
    </source>
</evidence>
<accession>A0A7C9VDC4</accession>
<feature type="transmembrane region" description="Helical" evidence="6">
    <location>
        <begin position="315"/>
        <end position="337"/>
    </location>
</feature>